<accession>A0A1I3XEY6</accession>
<dbReference type="PANTHER" id="PTHR22550:SF5">
    <property type="entry name" value="LEUCINE ZIPPER PROTEIN 4"/>
    <property type="match status" value="1"/>
</dbReference>
<dbReference type="PROSITE" id="PS50234">
    <property type="entry name" value="VWFA"/>
    <property type="match status" value="1"/>
</dbReference>
<dbReference type="InterPro" id="IPR002035">
    <property type="entry name" value="VWF_A"/>
</dbReference>
<name>A0A1I3XEY6_9GAMM</name>
<evidence type="ECO:0000256" key="5">
    <source>
        <dbReference type="SAM" id="Phobius"/>
    </source>
</evidence>
<evidence type="ECO:0000259" key="6">
    <source>
        <dbReference type="PROSITE" id="PS50234"/>
    </source>
</evidence>
<organism evidence="7 8">
    <name type="scientific">Methylophaga sulfidovorans</name>
    <dbReference type="NCBI Taxonomy" id="45496"/>
    <lineage>
        <taxon>Bacteria</taxon>
        <taxon>Pseudomonadati</taxon>
        <taxon>Pseudomonadota</taxon>
        <taxon>Gammaproteobacteria</taxon>
        <taxon>Thiotrichales</taxon>
        <taxon>Piscirickettsiaceae</taxon>
        <taxon>Methylophaga</taxon>
    </lineage>
</organism>
<keyword evidence="3 5" id="KW-1133">Transmembrane helix</keyword>
<dbReference type="Proteomes" id="UP000198924">
    <property type="component" value="Unassembled WGS sequence"/>
</dbReference>
<evidence type="ECO:0000313" key="8">
    <source>
        <dbReference type="Proteomes" id="UP000198924"/>
    </source>
</evidence>
<dbReference type="SUPFAM" id="SSF53300">
    <property type="entry name" value="vWA-like"/>
    <property type="match status" value="1"/>
</dbReference>
<keyword evidence="4 5" id="KW-0472">Membrane</keyword>
<dbReference type="Gene3D" id="3.40.50.410">
    <property type="entry name" value="von Willebrand factor, type A domain"/>
    <property type="match status" value="1"/>
</dbReference>
<evidence type="ECO:0000256" key="4">
    <source>
        <dbReference type="ARBA" id="ARBA00023136"/>
    </source>
</evidence>
<reference evidence="8" key="1">
    <citation type="submission" date="2016-10" db="EMBL/GenBank/DDBJ databases">
        <authorList>
            <person name="Varghese N."/>
            <person name="Submissions S."/>
        </authorList>
    </citation>
    <scope>NUCLEOTIDE SEQUENCE [LARGE SCALE GENOMIC DNA]</scope>
    <source>
        <strain evidence="8">DSM 11578</strain>
    </source>
</reference>
<evidence type="ECO:0000256" key="2">
    <source>
        <dbReference type="ARBA" id="ARBA00022692"/>
    </source>
</evidence>
<evidence type="ECO:0000256" key="3">
    <source>
        <dbReference type="ARBA" id="ARBA00022989"/>
    </source>
</evidence>
<keyword evidence="8" id="KW-1185">Reference proteome</keyword>
<dbReference type="OrthoDB" id="6206554at2"/>
<dbReference type="Pfam" id="PF00092">
    <property type="entry name" value="VWA"/>
    <property type="match status" value="1"/>
</dbReference>
<dbReference type="EMBL" id="FOSH01000006">
    <property type="protein sequence ID" value="SFK18085.1"/>
    <property type="molecule type" value="Genomic_DNA"/>
</dbReference>
<gene>
    <name evidence="7" type="ORF">SAMN04488079_10634</name>
</gene>
<evidence type="ECO:0000256" key="1">
    <source>
        <dbReference type="ARBA" id="ARBA00022475"/>
    </source>
</evidence>
<dbReference type="SMART" id="SM00327">
    <property type="entry name" value="VWA"/>
    <property type="match status" value="1"/>
</dbReference>
<keyword evidence="1" id="KW-1003">Cell membrane</keyword>
<dbReference type="InterPro" id="IPR033881">
    <property type="entry name" value="vWA_BatA_type"/>
</dbReference>
<proteinExistence type="predicted"/>
<feature type="transmembrane region" description="Helical" evidence="5">
    <location>
        <begin position="65"/>
        <end position="82"/>
    </location>
</feature>
<dbReference type="InterPro" id="IPR050768">
    <property type="entry name" value="UPF0353/GerABKA_families"/>
</dbReference>
<dbReference type="RefSeq" id="WP_091712474.1">
    <property type="nucleotide sequence ID" value="NZ_FOSH01000006.1"/>
</dbReference>
<keyword evidence="2 5" id="KW-0812">Transmembrane</keyword>
<protein>
    <submittedName>
        <fullName evidence="7">Ca-activated chloride channel family protein</fullName>
    </submittedName>
</protein>
<feature type="domain" description="VWFA" evidence="6">
    <location>
        <begin position="99"/>
        <end position="293"/>
    </location>
</feature>
<dbReference type="PANTHER" id="PTHR22550">
    <property type="entry name" value="SPORE GERMINATION PROTEIN"/>
    <property type="match status" value="1"/>
</dbReference>
<dbReference type="CDD" id="cd01467">
    <property type="entry name" value="vWA_BatA_type"/>
    <property type="match status" value="1"/>
</dbReference>
<feature type="transmembrane region" description="Helical" evidence="5">
    <location>
        <begin position="6"/>
        <end position="26"/>
    </location>
</feature>
<feature type="transmembrane region" description="Helical" evidence="5">
    <location>
        <begin position="312"/>
        <end position="334"/>
    </location>
</feature>
<dbReference type="AlphaFoldDB" id="A0A1I3XEY6"/>
<evidence type="ECO:0000313" key="7">
    <source>
        <dbReference type="EMBL" id="SFK18085.1"/>
    </source>
</evidence>
<dbReference type="InterPro" id="IPR036465">
    <property type="entry name" value="vWFA_dom_sf"/>
</dbReference>
<sequence>MDQVNFIFDWPWMLLLLPLPLLFRWLMPAKHVEHTVPTVHFPYISRIREAFSSAPGGHDNRQKRLPMIMLGLLWLCLVLAMMRPQWVHQIVSIDNKGYDIMLAVDLSGSMRALDFSTATERLNRLDVAKQVVQAFVKDRQSDRVGLVLFGDHAYQYSPLTKDTQSVSQMLNETVVSMAGDGTAIGDALGIAVKGLRHRPENSRIIILLTDGEDTASSLPPKQAIDLAKQYNIKIYTIGIGHNGLVPYPDQYGRIINVQMSLDEKLLKQIASETGGHYFHADNREKLQQVYHDIDQLEKTKAESRHFLIEKPLYRYPLFLALMCLLILLVMPMMVRRKVDAI</sequence>
<dbReference type="STRING" id="45496.SAMN04488079_10634"/>